<reference evidence="3" key="1">
    <citation type="submission" date="2022-11" db="UniProtKB">
        <authorList>
            <consortium name="WormBaseParasite"/>
        </authorList>
    </citation>
    <scope>IDENTIFICATION</scope>
</reference>
<keyword evidence="1" id="KW-0472">Membrane</keyword>
<evidence type="ECO:0000313" key="3">
    <source>
        <dbReference type="WBParaSite" id="Minc3s00722g16535"/>
    </source>
</evidence>
<proteinExistence type="predicted"/>
<organism evidence="2 3">
    <name type="scientific">Meloidogyne incognita</name>
    <name type="common">Southern root-knot nematode worm</name>
    <name type="synonym">Oxyuris incognita</name>
    <dbReference type="NCBI Taxonomy" id="6306"/>
    <lineage>
        <taxon>Eukaryota</taxon>
        <taxon>Metazoa</taxon>
        <taxon>Ecdysozoa</taxon>
        <taxon>Nematoda</taxon>
        <taxon>Chromadorea</taxon>
        <taxon>Rhabditida</taxon>
        <taxon>Tylenchina</taxon>
        <taxon>Tylenchomorpha</taxon>
        <taxon>Tylenchoidea</taxon>
        <taxon>Meloidogynidae</taxon>
        <taxon>Meloidogyninae</taxon>
        <taxon>Meloidogyne</taxon>
        <taxon>Meloidogyne incognita group</taxon>
    </lineage>
</organism>
<sequence length="146" mass="16628">MGGDSTVFSFNRQNANEHLPSTIQQLEKYLIECYEDFIIFTRDEKLYIINSIITQLQLFVLRVELIIFLLEAQISLANNGNSGIVLGALGSNYNIISCLISAITVVFKKTSNNTSSLDWKREIAPLGYKIMNKVRNNNFIVSWRNC</sequence>
<keyword evidence="1" id="KW-1133">Transmembrane helix</keyword>
<feature type="transmembrane region" description="Helical" evidence="1">
    <location>
        <begin position="82"/>
        <end position="107"/>
    </location>
</feature>
<protein>
    <submittedName>
        <fullName evidence="3">Uncharacterized protein</fullName>
    </submittedName>
</protein>
<dbReference type="Proteomes" id="UP000887563">
    <property type="component" value="Unplaced"/>
</dbReference>
<dbReference type="WBParaSite" id="Minc3s00722g16535">
    <property type="protein sequence ID" value="Minc3s00722g16535"/>
    <property type="gene ID" value="Minc3s00722g16535"/>
</dbReference>
<name>A0A914LPF9_MELIC</name>
<keyword evidence="2" id="KW-1185">Reference proteome</keyword>
<evidence type="ECO:0000313" key="2">
    <source>
        <dbReference type="Proteomes" id="UP000887563"/>
    </source>
</evidence>
<accession>A0A914LPF9</accession>
<feature type="transmembrane region" description="Helical" evidence="1">
    <location>
        <begin position="47"/>
        <end position="70"/>
    </location>
</feature>
<keyword evidence="1" id="KW-0812">Transmembrane</keyword>
<evidence type="ECO:0000256" key="1">
    <source>
        <dbReference type="SAM" id="Phobius"/>
    </source>
</evidence>
<dbReference type="AlphaFoldDB" id="A0A914LPF9"/>